<gene>
    <name evidence="5" type="ORF">SAMN02745784_02105</name>
</gene>
<dbReference type="PANTHER" id="PTHR33154:SF33">
    <property type="entry name" value="TRANSCRIPTIONAL REPRESSOR SDPR"/>
    <property type="match status" value="1"/>
</dbReference>
<evidence type="ECO:0000256" key="3">
    <source>
        <dbReference type="ARBA" id="ARBA00023163"/>
    </source>
</evidence>
<dbReference type="Proteomes" id="UP000184114">
    <property type="component" value="Unassembled WGS sequence"/>
</dbReference>
<sequence length="354" mass="42495">MESNLLCEIQYNKAVEFITAVLKYRNNKLQQVHWNTPELKRDIAKEIMDFSPNEKVKEWLKYVDTNISPFLRNDIIFITDEIYKLLDICFHVVLMKDIKEPLELIEALTSIDTSTMVKIAYKYYELDVPLDNEEKLKLALTENYSDKIASSFLHFKNHPNEYKNRARKVLLNFYKEFYKPFEETVYSYMEKRWDFHNEVFKKNPIYFINTIGMGDYSKAIELHNKVVIYMSFFIDVGLFYFTYEDTLVMYCGQTIEHRFESRKTLDTYKALFKALSDEKRIEILKMTSKRPWYNKELADYFNLTTATLSYHLNLLLDLEILNFEPSIVNNRYYYTTNKENLKKLFEAALKDLLE</sequence>
<dbReference type="CDD" id="cd00090">
    <property type="entry name" value="HTH_ARSR"/>
    <property type="match status" value="1"/>
</dbReference>
<dbReference type="InterPro" id="IPR051081">
    <property type="entry name" value="HTH_MetalResp_TranReg"/>
</dbReference>
<reference evidence="6" key="1">
    <citation type="submission" date="2016-11" db="EMBL/GenBank/DDBJ databases">
        <authorList>
            <person name="Varghese N."/>
            <person name="Submissions S."/>
        </authorList>
    </citation>
    <scope>NUCLEOTIDE SEQUENCE [LARGE SCALE GENOMIC DNA]</scope>
    <source>
        <strain evidence="6">DSM 18095</strain>
    </source>
</reference>
<evidence type="ECO:0000256" key="2">
    <source>
        <dbReference type="ARBA" id="ARBA00023125"/>
    </source>
</evidence>
<dbReference type="PRINTS" id="PR00778">
    <property type="entry name" value="HTHARSR"/>
</dbReference>
<evidence type="ECO:0000256" key="1">
    <source>
        <dbReference type="ARBA" id="ARBA00023015"/>
    </source>
</evidence>
<dbReference type="InterPro" id="IPR011991">
    <property type="entry name" value="ArsR-like_HTH"/>
</dbReference>
<dbReference type="RefSeq" id="WP_072976182.1">
    <property type="nucleotide sequence ID" value="NZ_FQTY01000009.1"/>
</dbReference>
<name>A0A1M4X3T0_9FIRM</name>
<dbReference type="InterPro" id="IPR036390">
    <property type="entry name" value="WH_DNA-bd_sf"/>
</dbReference>
<dbReference type="Gene3D" id="1.10.10.10">
    <property type="entry name" value="Winged helix-like DNA-binding domain superfamily/Winged helix DNA-binding domain"/>
    <property type="match status" value="1"/>
</dbReference>
<dbReference type="SUPFAM" id="SSF46785">
    <property type="entry name" value="Winged helix' DNA-binding domain"/>
    <property type="match status" value="1"/>
</dbReference>
<dbReference type="SMART" id="SM00418">
    <property type="entry name" value="HTH_ARSR"/>
    <property type="match status" value="1"/>
</dbReference>
<keyword evidence="2 5" id="KW-0238">DNA-binding</keyword>
<dbReference type="GeneID" id="90994103"/>
<dbReference type="GO" id="GO:0003700">
    <property type="term" value="F:DNA-binding transcription factor activity"/>
    <property type="evidence" value="ECO:0007669"/>
    <property type="project" value="InterPro"/>
</dbReference>
<evidence type="ECO:0000313" key="6">
    <source>
        <dbReference type="Proteomes" id="UP000184114"/>
    </source>
</evidence>
<organism evidence="5 6">
    <name type="scientific">Tissierella praeacuta DSM 18095</name>
    <dbReference type="NCBI Taxonomy" id="1123404"/>
    <lineage>
        <taxon>Bacteria</taxon>
        <taxon>Bacillati</taxon>
        <taxon>Bacillota</taxon>
        <taxon>Tissierellia</taxon>
        <taxon>Tissierellales</taxon>
        <taxon>Tissierellaceae</taxon>
        <taxon>Tissierella</taxon>
    </lineage>
</organism>
<keyword evidence="3" id="KW-0804">Transcription</keyword>
<keyword evidence="1" id="KW-0805">Transcription regulation</keyword>
<evidence type="ECO:0000259" key="4">
    <source>
        <dbReference type="PROSITE" id="PS50987"/>
    </source>
</evidence>
<proteinExistence type="predicted"/>
<keyword evidence="6" id="KW-1185">Reference proteome</keyword>
<dbReference type="EMBL" id="FQTY01000009">
    <property type="protein sequence ID" value="SHE88148.1"/>
    <property type="molecule type" value="Genomic_DNA"/>
</dbReference>
<accession>A0A1M4X3T0</accession>
<evidence type="ECO:0000313" key="5">
    <source>
        <dbReference type="EMBL" id="SHE88148.1"/>
    </source>
</evidence>
<dbReference type="STRING" id="1123404.SAMN02745784_02105"/>
<dbReference type="PROSITE" id="PS50987">
    <property type="entry name" value="HTH_ARSR_2"/>
    <property type="match status" value="1"/>
</dbReference>
<dbReference type="PANTHER" id="PTHR33154">
    <property type="entry name" value="TRANSCRIPTIONAL REGULATOR, ARSR FAMILY"/>
    <property type="match status" value="1"/>
</dbReference>
<dbReference type="InterPro" id="IPR001845">
    <property type="entry name" value="HTH_ArsR_DNA-bd_dom"/>
</dbReference>
<dbReference type="Pfam" id="PF01022">
    <property type="entry name" value="HTH_5"/>
    <property type="match status" value="1"/>
</dbReference>
<protein>
    <submittedName>
        <fullName evidence="5">DNA-binding transcriptional regulator, ArsR family</fullName>
    </submittedName>
</protein>
<dbReference type="GO" id="GO:0003677">
    <property type="term" value="F:DNA binding"/>
    <property type="evidence" value="ECO:0007669"/>
    <property type="project" value="UniProtKB-KW"/>
</dbReference>
<dbReference type="InterPro" id="IPR036388">
    <property type="entry name" value="WH-like_DNA-bd_sf"/>
</dbReference>
<feature type="domain" description="HTH arsR-type" evidence="4">
    <location>
        <begin position="260"/>
        <end position="354"/>
    </location>
</feature>
<dbReference type="AlphaFoldDB" id="A0A1M4X3T0"/>